<evidence type="ECO:0000256" key="4">
    <source>
        <dbReference type="ARBA" id="ARBA00022490"/>
    </source>
</evidence>
<comment type="function">
    <text evidence="7 10 11">Participates actively in the response to hyperosmotic and heat shock by preventing the aggregation of stress-denatured proteins, in association with DnaK and GrpE. It is the nucleotide exchange factor for DnaK and may function as a thermosensor. Unfolded proteins bind initially to DnaJ; upon interaction with the DnaJ-bound protein, DnaK hydrolyzes its bound ATP, resulting in the formation of a stable complex. GrpE releases ADP from DnaK; ATP binding to DnaK triggers the release of the substrate protein, thus completing the reaction cycle. Several rounds of ATP-dependent interactions between DnaJ, DnaK and GrpE are required for fully efficient folding.</text>
</comment>
<dbReference type="PANTHER" id="PTHR21237:SF23">
    <property type="entry name" value="GRPE PROTEIN HOMOLOG, MITOCHONDRIAL"/>
    <property type="match status" value="1"/>
</dbReference>
<dbReference type="GO" id="GO:0042803">
    <property type="term" value="F:protein homodimerization activity"/>
    <property type="evidence" value="ECO:0007669"/>
    <property type="project" value="InterPro"/>
</dbReference>
<keyword evidence="4 10" id="KW-0963">Cytoplasm</keyword>
<evidence type="ECO:0000256" key="1">
    <source>
        <dbReference type="ARBA" id="ARBA00004496"/>
    </source>
</evidence>
<dbReference type="InterPro" id="IPR000740">
    <property type="entry name" value="GrpE"/>
</dbReference>
<evidence type="ECO:0000256" key="5">
    <source>
        <dbReference type="ARBA" id="ARBA00023016"/>
    </source>
</evidence>
<dbReference type="PROSITE" id="PS01071">
    <property type="entry name" value="GRPE"/>
    <property type="match status" value="1"/>
</dbReference>
<comment type="subunit">
    <text evidence="3 10">Homodimer.</text>
</comment>
<evidence type="ECO:0000256" key="10">
    <source>
        <dbReference type="HAMAP-Rule" id="MF_01151"/>
    </source>
</evidence>
<evidence type="ECO:0000256" key="13">
    <source>
        <dbReference type="SAM" id="MobiDB-lite"/>
    </source>
</evidence>
<evidence type="ECO:0000256" key="11">
    <source>
        <dbReference type="RuleBase" id="RU000639"/>
    </source>
</evidence>
<dbReference type="PRINTS" id="PR00773">
    <property type="entry name" value="GRPEPROTEIN"/>
</dbReference>
<evidence type="ECO:0000313" key="14">
    <source>
        <dbReference type="EMBL" id="CAA9260902.1"/>
    </source>
</evidence>
<evidence type="ECO:0000256" key="9">
    <source>
        <dbReference type="ARBA" id="ARBA00076414"/>
    </source>
</evidence>
<dbReference type="GO" id="GO:0051082">
    <property type="term" value="F:unfolded protein binding"/>
    <property type="evidence" value="ECO:0007669"/>
    <property type="project" value="TreeGrafter"/>
</dbReference>
<dbReference type="Pfam" id="PF01025">
    <property type="entry name" value="GrpE"/>
    <property type="match status" value="1"/>
</dbReference>
<evidence type="ECO:0000256" key="8">
    <source>
        <dbReference type="ARBA" id="ARBA00072274"/>
    </source>
</evidence>
<comment type="subcellular location">
    <subcellularLocation>
        <location evidence="1 10">Cytoplasm</location>
    </subcellularLocation>
</comment>
<reference evidence="14" key="1">
    <citation type="submission" date="2020-02" db="EMBL/GenBank/DDBJ databases">
        <authorList>
            <person name="Meier V. D."/>
        </authorList>
    </citation>
    <scope>NUCLEOTIDE SEQUENCE</scope>
    <source>
        <strain evidence="14">AVDCRST_MAG26</strain>
    </source>
</reference>
<dbReference type="EMBL" id="CADCTK010000534">
    <property type="protein sequence ID" value="CAA9260902.1"/>
    <property type="molecule type" value="Genomic_DNA"/>
</dbReference>
<keyword evidence="5 10" id="KW-0346">Stress response</keyword>
<dbReference type="GO" id="GO:0000774">
    <property type="term" value="F:adenyl-nucleotide exchange factor activity"/>
    <property type="evidence" value="ECO:0007669"/>
    <property type="project" value="InterPro"/>
</dbReference>
<dbReference type="PANTHER" id="PTHR21237">
    <property type="entry name" value="GRPE PROTEIN"/>
    <property type="match status" value="1"/>
</dbReference>
<dbReference type="HAMAP" id="MF_01151">
    <property type="entry name" value="GrpE"/>
    <property type="match status" value="1"/>
</dbReference>
<keyword evidence="6 10" id="KW-0143">Chaperone</keyword>
<evidence type="ECO:0000256" key="7">
    <source>
        <dbReference type="ARBA" id="ARBA00053401"/>
    </source>
</evidence>
<dbReference type="GO" id="GO:0005737">
    <property type="term" value="C:cytoplasm"/>
    <property type="evidence" value="ECO:0007669"/>
    <property type="project" value="UniProtKB-SubCell"/>
</dbReference>
<evidence type="ECO:0000256" key="2">
    <source>
        <dbReference type="ARBA" id="ARBA00009054"/>
    </source>
</evidence>
<gene>
    <name evidence="10" type="primary">grpE</name>
    <name evidence="14" type="ORF">AVDCRST_MAG26-2326</name>
</gene>
<dbReference type="GO" id="GO:0006457">
    <property type="term" value="P:protein folding"/>
    <property type="evidence" value="ECO:0007669"/>
    <property type="project" value="InterPro"/>
</dbReference>
<feature type="region of interest" description="Disordered" evidence="13">
    <location>
        <begin position="1"/>
        <end position="45"/>
    </location>
</feature>
<comment type="similarity">
    <text evidence="2 10 12">Belongs to the GrpE family.</text>
</comment>
<dbReference type="InterPro" id="IPR013805">
    <property type="entry name" value="GrpE_CC"/>
</dbReference>
<dbReference type="FunFam" id="2.30.22.10:FF:000001">
    <property type="entry name" value="Protein GrpE"/>
    <property type="match status" value="1"/>
</dbReference>
<dbReference type="SUPFAM" id="SSF58014">
    <property type="entry name" value="Coiled-coil domain of nucleotide exchange factor GrpE"/>
    <property type="match status" value="1"/>
</dbReference>
<protein>
    <recommendedName>
        <fullName evidence="8 10">Protein GrpE</fullName>
    </recommendedName>
    <alternativeName>
        <fullName evidence="9 10">HSP-70 cofactor</fullName>
    </alternativeName>
</protein>
<evidence type="ECO:0000256" key="6">
    <source>
        <dbReference type="ARBA" id="ARBA00023186"/>
    </source>
</evidence>
<feature type="compositionally biased region" description="Low complexity" evidence="13">
    <location>
        <begin position="14"/>
        <end position="29"/>
    </location>
</feature>
<evidence type="ECO:0000256" key="12">
    <source>
        <dbReference type="RuleBase" id="RU004478"/>
    </source>
</evidence>
<dbReference type="Gene3D" id="3.90.20.20">
    <property type="match status" value="1"/>
</dbReference>
<sequence length="184" mass="20072">MDDGTNNTQRIESPGEAAARAAGNGNPAEDGNDLPQRLQQAEQESATFRDQYLRAAAELKNYKRRVEQERSDTIRNAGAGVLMKLLPVLDDLELAMAHVPAEIAASPWFNGLKLAQTKLETMLEGEGVKPIQALGQTFDPNFHEAVMHEAAGPENAGKVTAELRRGYTLHGRVIRPTMVKVGED</sequence>
<proteinExistence type="inferred from homology"/>
<dbReference type="InterPro" id="IPR009012">
    <property type="entry name" value="GrpE_head"/>
</dbReference>
<dbReference type="AlphaFoldDB" id="A0A6J4ISM0"/>
<dbReference type="CDD" id="cd00446">
    <property type="entry name" value="GrpE"/>
    <property type="match status" value="1"/>
</dbReference>
<accession>A0A6J4ISM0</accession>
<name>A0A6J4ISM0_9CHLR</name>
<organism evidence="14">
    <name type="scientific">uncultured Chloroflexia bacterium</name>
    <dbReference type="NCBI Taxonomy" id="1672391"/>
    <lineage>
        <taxon>Bacteria</taxon>
        <taxon>Bacillati</taxon>
        <taxon>Chloroflexota</taxon>
        <taxon>Chloroflexia</taxon>
        <taxon>environmental samples</taxon>
    </lineage>
</organism>
<dbReference type="GO" id="GO:0051087">
    <property type="term" value="F:protein-folding chaperone binding"/>
    <property type="evidence" value="ECO:0007669"/>
    <property type="project" value="InterPro"/>
</dbReference>
<dbReference type="SUPFAM" id="SSF51064">
    <property type="entry name" value="Head domain of nucleotide exchange factor GrpE"/>
    <property type="match status" value="1"/>
</dbReference>
<dbReference type="Gene3D" id="2.30.22.10">
    <property type="entry name" value="Head domain of nucleotide exchange factor GrpE"/>
    <property type="match status" value="1"/>
</dbReference>
<evidence type="ECO:0000256" key="3">
    <source>
        <dbReference type="ARBA" id="ARBA00011738"/>
    </source>
</evidence>
<feature type="compositionally biased region" description="Polar residues" evidence="13">
    <location>
        <begin position="1"/>
        <end position="11"/>
    </location>
</feature>